<proteinExistence type="predicted"/>
<organism evidence="1 2">
    <name type="scientific">Anabaena azotica FACHB-119</name>
    <dbReference type="NCBI Taxonomy" id="947527"/>
    <lineage>
        <taxon>Bacteria</taxon>
        <taxon>Bacillati</taxon>
        <taxon>Cyanobacteriota</taxon>
        <taxon>Cyanophyceae</taxon>
        <taxon>Nostocales</taxon>
        <taxon>Nostocaceae</taxon>
        <taxon>Anabaena</taxon>
        <taxon>Anabaena azotica</taxon>
    </lineage>
</organism>
<protein>
    <submittedName>
        <fullName evidence="1">Glycosyltransferase</fullName>
    </submittedName>
</protein>
<evidence type="ECO:0000313" key="1">
    <source>
        <dbReference type="EMBL" id="MBD2504921.1"/>
    </source>
</evidence>
<dbReference type="CDD" id="cd03784">
    <property type="entry name" value="GT1_Gtf-like"/>
    <property type="match status" value="1"/>
</dbReference>
<dbReference type="Pfam" id="PF00201">
    <property type="entry name" value="UDPGT"/>
    <property type="match status" value="1"/>
</dbReference>
<dbReference type="InterPro" id="IPR002213">
    <property type="entry name" value="UDP_glucos_trans"/>
</dbReference>
<gene>
    <name evidence="1" type="ORF">H6G83_30705</name>
</gene>
<dbReference type="EMBL" id="JACJSG010000063">
    <property type="protein sequence ID" value="MBD2504921.1"/>
    <property type="molecule type" value="Genomic_DNA"/>
</dbReference>
<dbReference type="PANTHER" id="PTHR48050:SF13">
    <property type="entry name" value="STEROL 3-BETA-GLUCOSYLTRANSFERASE UGT80A2"/>
    <property type="match status" value="1"/>
</dbReference>
<dbReference type="SUPFAM" id="SSF53756">
    <property type="entry name" value="UDP-Glycosyltransferase/glycogen phosphorylase"/>
    <property type="match status" value="1"/>
</dbReference>
<evidence type="ECO:0000313" key="2">
    <source>
        <dbReference type="Proteomes" id="UP000661112"/>
    </source>
</evidence>
<sequence>MTHFGIVCPSAPGHLNPMCTLGYELKRRGHRVTIFGMTDARNKTLEAGLEFQPVALKEYSEAKIAEYYAESGKMSKLAAFRHTIKFFRNTASIMLNELPSLIKDTGIEILLIDQTFPWVITTAEYLNIPFITICCALMMNRDILVPPFYTPWQYNPSWLFSWRNQIGYKILDYLTQPIQDTIDEYRQKWQLGKFVINYTFHPQELAQLTQQPAEFDFPRSSLPACFHFTGPFHSQASRKPVAFPWDKLNGKPLIYASMGTLQNRLIGVFEKIAAACQNLDAQLVISLGGSAKPESLPKLAGNPILVEYAPQLELLKKATLVITHAGLNTALESLSNGVPMIAIPVTNDQPAVAARIVWSGTGEAIPVDKLTVENLQNCINKVLTDDSYKRNALRIQYAIASSGGVSRAADIIEKAVFTKKPVLAC</sequence>
<dbReference type="InterPro" id="IPR050426">
    <property type="entry name" value="Glycosyltransferase_28"/>
</dbReference>
<reference evidence="1 2" key="1">
    <citation type="journal article" date="2020" name="ISME J.">
        <title>Comparative genomics reveals insights into cyanobacterial evolution and habitat adaptation.</title>
        <authorList>
            <person name="Chen M.Y."/>
            <person name="Teng W.K."/>
            <person name="Zhao L."/>
            <person name="Hu C.X."/>
            <person name="Zhou Y.K."/>
            <person name="Han B.P."/>
            <person name="Song L.R."/>
            <person name="Shu W.S."/>
        </authorList>
    </citation>
    <scope>NUCLEOTIDE SEQUENCE [LARGE SCALE GENOMIC DNA]</scope>
    <source>
        <strain evidence="1 2">FACHB-119</strain>
    </source>
</reference>
<comment type="caution">
    <text evidence="1">The sequence shown here is derived from an EMBL/GenBank/DDBJ whole genome shotgun (WGS) entry which is preliminary data.</text>
</comment>
<dbReference type="Gene3D" id="3.40.50.2000">
    <property type="entry name" value="Glycogen Phosphorylase B"/>
    <property type="match status" value="2"/>
</dbReference>
<name>A0ABR8DFN8_9NOST</name>
<keyword evidence="2" id="KW-1185">Reference proteome</keyword>
<accession>A0ABR8DFN8</accession>
<dbReference type="Proteomes" id="UP000661112">
    <property type="component" value="Unassembled WGS sequence"/>
</dbReference>
<dbReference type="PANTHER" id="PTHR48050">
    <property type="entry name" value="STEROL 3-BETA-GLUCOSYLTRANSFERASE"/>
    <property type="match status" value="1"/>
</dbReference>